<evidence type="ECO:0000256" key="2">
    <source>
        <dbReference type="ARBA" id="ARBA00022448"/>
    </source>
</evidence>
<keyword evidence="3" id="KW-1003">Cell membrane</keyword>
<dbReference type="CDD" id="cd06261">
    <property type="entry name" value="TM_PBP2"/>
    <property type="match status" value="1"/>
</dbReference>
<evidence type="ECO:0000256" key="1">
    <source>
        <dbReference type="ARBA" id="ARBA00004651"/>
    </source>
</evidence>
<dbReference type="SUPFAM" id="SSF161098">
    <property type="entry name" value="MetI-like"/>
    <property type="match status" value="1"/>
</dbReference>
<comment type="similarity">
    <text evidence="7">Belongs to the binding-protein-dependent transport system permease family.</text>
</comment>
<dbReference type="InterPro" id="IPR035906">
    <property type="entry name" value="MetI-like_sf"/>
</dbReference>
<dbReference type="RefSeq" id="WP_190252646.1">
    <property type="nucleotide sequence ID" value="NZ_BMPI01000027.1"/>
</dbReference>
<evidence type="ECO:0000256" key="4">
    <source>
        <dbReference type="ARBA" id="ARBA00022692"/>
    </source>
</evidence>
<evidence type="ECO:0000256" key="6">
    <source>
        <dbReference type="ARBA" id="ARBA00023136"/>
    </source>
</evidence>
<evidence type="ECO:0000259" key="8">
    <source>
        <dbReference type="PROSITE" id="PS50928"/>
    </source>
</evidence>
<feature type="transmembrane region" description="Helical" evidence="7">
    <location>
        <begin position="136"/>
        <end position="154"/>
    </location>
</feature>
<feature type="transmembrane region" description="Helical" evidence="7">
    <location>
        <begin position="103"/>
        <end position="124"/>
    </location>
</feature>
<protein>
    <submittedName>
        <fullName evidence="9">Sugar ABC transporter permease</fullName>
    </submittedName>
</protein>
<comment type="caution">
    <text evidence="9">The sequence shown here is derived from an EMBL/GenBank/DDBJ whole genome shotgun (WGS) entry which is preliminary data.</text>
</comment>
<feature type="transmembrane region" description="Helical" evidence="7">
    <location>
        <begin position="249"/>
        <end position="271"/>
    </location>
</feature>
<feature type="transmembrane region" description="Helical" evidence="7">
    <location>
        <begin position="191"/>
        <end position="213"/>
    </location>
</feature>
<dbReference type="AlphaFoldDB" id="A0A917TYE2"/>
<evidence type="ECO:0000256" key="5">
    <source>
        <dbReference type="ARBA" id="ARBA00022989"/>
    </source>
</evidence>
<dbReference type="PROSITE" id="PS50928">
    <property type="entry name" value="ABC_TM1"/>
    <property type="match status" value="1"/>
</dbReference>
<comment type="subcellular location">
    <subcellularLocation>
        <location evidence="1 7">Cell membrane</location>
        <topology evidence="1 7">Multi-pass membrane protein</topology>
    </subcellularLocation>
</comment>
<organism evidence="9 10">
    <name type="scientific">Dactylosporangium sucinum</name>
    <dbReference type="NCBI Taxonomy" id="1424081"/>
    <lineage>
        <taxon>Bacteria</taxon>
        <taxon>Bacillati</taxon>
        <taxon>Actinomycetota</taxon>
        <taxon>Actinomycetes</taxon>
        <taxon>Micromonosporales</taxon>
        <taxon>Micromonosporaceae</taxon>
        <taxon>Dactylosporangium</taxon>
    </lineage>
</organism>
<evidence type="ECO:0000313" key="9">
    <source>
        <dbReference type="EMBL" id="GGM44776.1"/>
    </source>
</evidence>
<keyword evidence="2 7" id="KW-0813">Transport</keyword>
<reference evidence="9" key="2">
    <citation type="submission" date="2020-09" db="EMBL/GenBank/DDBJ databases">
        <authorList>
            <person name="Sun Q."/>
            <person name="Ohkuma M."/>
        </authorList>
    </citation>
    <scope>NUCLEOTIDE SEQUENCE</scope>
    <source>
        <strain evidence="9">JCM 19831</strain>
    </source>
</reference>
<reference evidence="9" key="1">
    <citation type="journal article" date="2014" name="Int. J. Syst. Evol. Microbiol.">
        <title>Complete genome sequence of Corynebacterium casei LMG S-19264T (=DSM 44701T), isolated from a smear-ripened cheese.</title>
        <authorList>
            <consortium name="US DOE Joint Genome Institute (JGI-PGF)"/>
            <person name="Walter F."/>
            <person name="Albersmeier A."/>
            <person name="Kalinowski J."/>
            <person name="Ruckert C."/>
        </authorList>
    </citation>
    <scope>NUCLEOTIDE SEQUENCE</scope>
    <source>
        <strain evidence="9">JCM 19831</strain>
    </source>
</reference>
<keyword evidence="10" id="KW-1185">Reference proteome</keyword>
<proteinExistence type="inferred from homology"/>
<dbReference type="GO" id="GO:0055085">
    <property type="term" value="P:transmembrane transport"/>
    <property type="evidence" value="ECO:0007669"/>
    <property type="project" value="InterPro"/>
</dbReference>
<feature type="domain" description="ABC transmembrane type-1" evidence="8">
    <location>
        <begin position="68"/>
        <end position="271"/>
    </location>
</feature>
<feature type="transmembrane region" description="Helical" evidence="7">
    <location>
        <begin position="12"/>
        <end position="33"/>
    </location>
</feature>
<keyword evidence="6 7" id="KW-0472">Membrane</keyword>
<dbReference type="Pfam" id="PF00528">
    <property type="entry name" value="BPD_transp_1"/>
    <property type="match status" value="1"/>
</dbReference>
<dbReference type="PANTHER" id="PTHR43744">
    <property type="entry name" value="ABC TRANSPORTER PERMEASE PROTEIN MG189-RELATED-RELATED"/>
    <property type="match status" value="1"/>
</dbReference>
<gene>
    <name evidence="9" type="ORF">GCM10007977_052970</name>
</gene>
<name>A0A917TYE2_9ACTN</name>
<keyword evidence="5 7" id="KW-1133">Transmembrane helix</keyword>
<dbReference type="PANTHER" id="PTHR43744:SF12">
    <property type="entry name" value="ABC TRANSPORTER PERMEASE PROTEIN MG189-RELATED"/>
    <property type="match status" value="1"/>
</dbReference>
<dbReference type="GO" id="GO:0005886">
    <property type="term" value="C:plasma membrane"/>
    <property type="evidence" value="ECO:0007669"/>
    <property type="project" value="UniProtKB-SubCell"/>
</dbReference>
<evidence type="ECO:0000313" key="10">
    <source>
        <dbReference type="Proteomes" id="UP000642070"/>
    </source>
</evidence>
<dbReference type="Gene3D" id="1.10.3720.10">
    <property type="entry name" value="MetI-like"/>
    <property type="match status" value="1"/>
</dbReference>
<evidence type="ECO:0000256" key="3">
    <source>
        <dbReference type="ARBA" id="ARBA00022475"/>
    </source>
</evidence>
<accession>A0A917TYE2</accession>
<dbReference type="InterPro" id="IPR000515">
    <property type="entry name" value="MetI-like"/>
</dbReference>
<sequence length="285" mass="30111">MRPSLGRAGRIVTLLVVAATFAYPVAAFALVALRRDDGTGPAGLGLGNARDSWQTVLRFNDGVLLSWLGNSLIVATGGAVVAVVAGLPAGYALARLSFPGRRLLRFCTLLTMVVPNTVLVIPLYLEVSAAGAVNNIWIVALLMGFYPFGVYLTYIHYKTTLPVPVLEAARIDGLSEADIFRRIALPAAKPAVALVGFFSFVANWTNFFLPLVLLPLSSSTTISVGLPQLVSSSPLFDPTNTAGLDVRLYAPQLAVATFVTAAPVIAVFVIAQRALTRGQMLGAGR</sequence>
<dbReference type="Proteomes" id="UP000642070">
    <property type="component" value="Unassembled WGS sequence"/>
</dbReference>
<feature type="transmembrane region" description="Helical" evidence="7">
    <location>
        <begin position="67"/>
        <end position="91"/>
    </location>
</feature>
<evidence type="ECO:0000256" key="7">
    <source>
        <dbReference type="RuleBase" id="RU363032"/>
    </source>
</evidence>
<keyword evidence="4 7" id="KW-0812">Transmembrane</keyword>
<dbReference type="EMBL" id="BMPI01000027">
    <property type="protein sequence ID" value="GGM44776.1"/>
    <property type="molecule type" value="Genomic_DNA"/>
</dbReference>